<evidence type="ECO:0000256" key="6">
    <source>
        <dbReference type="PIRSR" id="PIRSR001365-1"/>
    </source>
</evidence>
<evidence type="ECO:0000313" key="8">
    <source>
        <dbReference type="EMBL" id="MBB4081082.1"/>
    </source>
</evidence>
<evidence type="ECO:0000313" key="9">
    <source>
        <dbReference type="Proteomes" id="UP000576209"/>
    </source>
</evidence>
<evidence type="ECO:0000256" key="7">
    <source>
        <dbReference type="PIRSR" id="PIRSR001365-2"/>
    </source>
</evidence>
<dbReference type="PANTHER" id="PTHR12128:SF21">
    <property type="entry name" value="N-ACETYLNEURAMINATE LYASE"/>
    <property type="match status" value="1"/>
</dbReference>
<dbReference type="GO" id="GO:0008747">
    <property type="term" value="F:N-acetylneuraminate lyase activity"/>
    <property type="evidence" value="ECO:0007669"/>
    <property type="project" value="UniProtKB-EC"/>
</dbReference>
<dbReference type="SUPFAM" id="SSF51569">
    <property type="entry name" value="Aldolase"/>
    <property type="match status" value="1"/>
</dbReference>
<proteinExistence type="inferred from homology"/>
<organism evidence="8 9">
    <name type="scientific">Neolewinella aquimaris</name>
    <dbReference type="NCBI Taxonomy" id="1835722"/>
    <lineage>
        <taxon>Bacteria</taxon>
        <taxon>Pseudomonadati</taxon>
        <taxon>Bacteroidota</taxon>
        <taxon>Saprospiria</taxon>
        <taxon>Saprospirales</taxon>
        <taxon>Lewinellaceae</taxon>
        <taxon>Neolewinella</taxon>
    </lineage>
</organism>
<dbReference type="AlphaFoldDB" id="A0A840EBK9"/>
<feature type="binding site" evidence="7">
    <location>
        <position position="44"/>
    </location>
    <ligand>
        <name>pyruvate</name>
        <dbReference type="ChEBI" id="CHEBI:15361"/>
    </ligand>
</feature>
<dbReference type="RefSeq" id="WP_183497310.1">
    <property type="nucleotide sequence ID" value="NZ_JACIFF010000012.1"/>
</dbReference>
<evidence type="ECO:0000256" key="4">
    <source>
        <dbReference type="ARBA" id="ARBA00023277"/>
    </source>
</evidence>
<feature type="binding site" evidence="7">
    <location>
        <position position="205"/>
    </location>
    <ligand>
        <name>pyruvate</name>
        <dbReference type="ChEBI" id="CHEBI:15361"/>
    </ligand>
</feature>
<keyword evidence="2" id="KW-0963">Cytoplasm</keyword>
<keyword evidence="4" id="KW-0119">Carbohydrate metabolism</keyword>
<evidence type="ECO:0000256" key="3">
    <source>
        <dbReference type="ARBA" id="ARBA00023239"/>
    </source>
</evidence>
<dbReference type="InterPro" id="IPR002220">
    <property type="entry name" value="DapA-like"/>
</dbReference>
<dbReference type="PRINTS" id="PR00146">
    <property type="entry name" value="DHPICSNTHASE"/>
</dbReference>
<sequence length="305" mass="33205">MKDLIAATYAPMHSDGSLNPDIIGTYGDFLRNNGVAGAFVNGSTGDFVSLSTTERKQLIEAWARDRPADFYLVNHVGHTNLREARELASHCADSVDAIGALAPYYFRLRTLDGLLHYCKEIAASAPSTPFYYYHIPVLSGADFAMAEFLKMATREIPTFAGIKYTQVNLADYAACVEFDGGSSNVLFGVDEMLVDSLPLGARGWVGSTYNHLAPLYTELITHYRTGNIDAAAALQKKAVRFVETLDGLSGFNGAGKSFMKELGLDFGPTRFPHRPLTPGNRESALRTLEENGITPYLSKLPAATT</sequence>
<gene>
    <name evidence="8" type="ORF">GGR28_003729</name>
</gene>
<keyword evidence="3 5" id="KW-0456">Lyase</keyword>
<feature type="active site" description="Schiff-base intermediate with substrate" evidence="6">
    <location>
        <position position="163"/>
    </location>
</feature>
<dbReference type="Gene3D" id="3.20.20.70">
    <property type="entry name" value="Aldolase class I"/>
    <property type="match status" value="1"/>
</dbReference>
<evidence type="ECO:0000256" key="2">
    <source>
        <dbReference type="ARBA" id="ARBA00022490"/>
    </source>
</evidence>
<comment type="caution">
    <text evidence="8">The sequence shown here is derived from an EMBL/GenBank/DDBJ whole genome shotgun (WGS) entry which is preliminary data.</text>
</comment>
<dbReference type="SMART" id="SM01130">
    <property type="entry name" value="DHDPS"/>
    <property type="match status" value="1"/>
</dbReference>
<feature type="active site" description="Proton donor/acceptor" evidence="6">
    <location>
        <position position="133"/>
    </location>
</feature>
<dbReference type="EMBL" id="JACIFF010000012">
    <property type="protein sequence ID" value="MBB4081082.1"/>
    <property type="molecule type" value="Genomic_DNA"/>
</dbReference>
<comment type="similarity">
    <text evidence="5">Belongs to the DapA family.</text>
</comment>
<keyword evidence="9" id="KW-1185">Reference proteome</keyword>
<evidence type="ECO:0000256" key="1">
    <source>
        <dbReference type="ARBA" id="ARBA00004496"/>
    </source>
</evidence>
<evidence type="ECO:0000256" key="5">
    <source>
        <dbReference type="PIRNR" id="PIRNR001365"/>
    </source>
</evidence>
<dbReference type="InterPro" id="IPR013785">
    <property type="entry name" value="Aldolase_TIM"/>
</dbReference>
<accession>A0A840EBK9</accession>
<protein>
    <submittedName>
        <fullName evidence="8">N-acetylneuraminate lyase</fullName>
        <ecNumber evidence="8">4.1.3.3</ecNumber>
    </submittedName>
</protein>
<dbReference type="GO" id="GO:0005737">
    <property type="term" value="C:cytoplasm"/>
    <property type="evidence" value="ECO:0007669"/>
    <property type="project" value="UniProtKB-SubCell"/>
</dbReference>
<reference evidence="8 9" key="1">
    <citation type="submission" date="2020-08" db="EMBL/GenBank/DDBJ databases">
        <title>Genomic Encyclopedia of Type Strains, Phase IV (KMG-IV): sequencing the most valuable type-strain genomes for metagenomic binning, comparative biology and taxonomic classification.</title>
        <authorList>
            <person name="Goeker M."/>
        </authorList>
    </citation>
    <scope>NUCLEOTIDE SEQUENCE [LARGE SCALE GENOMIC DNA]</scope>
    <source>
        <strain evidence="8 9">DSM 105137</strain>
    </source>
</reference>
<name>A0A840EBK9_9BACT</name>
<dbReference type="PIRSF" id="PIRSF001365">
    <property type="entry name" value="DHDPS"/>
    <property type="match status" value="1"/>
</dbReference>
<dbReference type="EC" id="4.1.3.3" evidence="8"/>
<dbReference type="Proteomes" id="UP000576209">
    <property type="component" value="Unassembled WGS sequence"/>
</dbReference>
<comment type="subcellular location">
    <subcellularLocation>
        <location evidence="1">Cytoplasm</location>
    </subcellularLocation>
</comment>
<dbReference type="PANTHER" id="PTHR12128">
    <property type="entry name" value="DIHYDRODIPICOLINATE SYNTHASE"/>
    <property type="match status" value="1"/>
</dbReference>
<dbReference type="Pfam" id="PF00701">
    <property type="entry name" value="DHDPS"/>
    <property type="match status" value="1"/>
</dbReference>